<evidence type="ECO:0000256" key="14">
    <source>
        <dbReference type="ARBA" id="ARBA00061570"/>
    </source>
</evidence>
<dbReference type="SUPFAM" id="SSF140990">
    <property type="entry name" value="FtsH protease domain-like"/>
    <property type="match status" value="1"/>
</dbReference>
<keyword evidence="9 15" id="KW-0862">Zinc</keyword>
<comment type="cofactor">
    <cofactor evidence="15">
        <name>Zn(2+)</name>
        <dbReference type="ChEBI" id="CHEBI:29105"/>
    </cofactor>
    <text evidence="15">Binds 1 zinc ion per subunit.</text>
</comment>
<dbReference type="FunFam" id="1.10.8.60:FF:000001">
    <property type="entry name" value="ATP-dependent zinc metalloprotease FtsH"/>
    <property type="match status" value="1"/>
</dbReference>
<feature type="region of interest" description="Disordered" evidence="17">
    <location>
        <begin position="707"/>
        <end position="769"/>
    </location>
</feature>
<dbReference type="EC" id="3.4.24.-" evidence="15"/>
<dbReference type="InterPro" id="IPR003959">
    <property type="entry name" value="ATPase_AAA_core"/>
</dbReference>
<feature type="transmembrane region" description="Helical" evidence="15">
    <location>
        <begin position="90"/>
        <end position="109"/>
    </location>
</feature>
<evidence type="ECO:0000256" key="2">
    <source>
        <dbReference type="ARBA" id="ARBA00010044"/>
    </source>
</evidence>
<reference evidence="19 20" key="1">
    <citation type="submission" date="2018-12" db="EMBL/GenBank/DDBJ databases">
        <title>Complete genome sequence of Flaviflexus sp. H23T48.</title>
        <authorList>
            <person name="Bae J.-W."/>
            <person name="Lee J.-Y."/>
        </authorList>
    </citation>
    <scope>NUCLEOTIDE SEQUENCE [LARGE SCALE GENOMIC DNA]</scope>
    <source>
        <strain evidence="19 20">H23T48</strain>
    </source>
</reference>
<organism evidence="19 20">
    <name type="scientific">Flaviflexus ciconiae</name>
    <dbReference type="NCBI Taxonomy" id="2496867"/>
    <lineage>
        <taxon>Bacteria</taxon>
        <taxon>Bacillati</taxon>
        <taxon>Actinomycetota</taxon>
        <taxon>Actinomycetes</taxon>
        <taxon>Actinomycetales</taxon>
        <taxon>Actinomycetaceae</taxon>
        <taxon>Flaviflexus</taxon>
    </lineage>
</organism>
<dbReference type="GO" id="GO:0005886">
    <property type="term" value="C:plasma membrane"/>
    <property type="evidence" value="ECO:0007669"/>
    <property type="project" value="UniProtKB-SubCell"/>
</dbReference>
<evidence type="ECO:0000259" key="18">
    <source>
        <dbReference type="SMART" id="SM00382"/>
    </source>
</evidence>
<proteinExistence type="inferred from homology"/>
<dbReference type="GO" id="GO:0016887">
    <property type="term" value="F:ATP hydrolysis activity"/>
    <property type="evidence" value="ECO:0007669"/>
    <property type="project" value="UniProtKB-UniRule"/>
</dbReference>
<feature type="compositionally biased region" description="Basic and acidic residues" evidence="17">
    <location>
        <begin position="42"/>
        <end position="65"/>
    </location>
</feature>
<dbReference type="Pfam" id="PF00004">
    <property type="entry name" value="AAA"/>
    <property type="match status" value="1"/>
</dbReference>
<keyword evidence="11 15" id="KW-1133">Transmembrane helix</keyword>
<keyword evidence="3 15" id="KW-1003">Cell membrane</keyword>
<feature type="compositionally biased region" description="Basic and acidic residues" evidence="17">
    <location>
        <begin position="720"/>
        <end position="732"/>
    </location>
</feature>
<sequence length="769" mass="83424">MADNPRKHRRLPGNQDKPWQQDGNQPAPDQDEQAGNRPGNKPGDKPGRTQPGDRKSTGKRSDGKNGKGQTGKTQAGKGQTGKGQEKKRSWFPWVIIALFFAASYFLFFGGSDYTTVTTSQGIEILEEQDVERVVITEGAQTVRVDLANEITVMDEEGNEQEAGDKVAFQYLYAQADDMVSLVEGAEPENGYNSLVPQESIWSSMLIMLVPFIIIIGLFFFLLPKIQQGGMGGFGKIRSRGGDLDKEMPDVTFTDVAGADEAVEELGEIKEFLENPQKFTAMGAKIPKGVLLYGPPGTGKTLLARAVAGEAKVPFFSISGSEFVEMFVGVGASRVRDLFTKAKQSAPAIIFVDEIDAVGRSRGVGIGGGNDEREQTLNQLLVEMDGFDATTNIILIAATNRPDVLDPALLRPGRFDRQISVDAPDLPGRTKILEVHAEGKPIEKDVELEAIARRTPGFTGADLANLLNEAALLAARQSQKSINLDDLDEAIDRVIAGPQRRTRVMNPNEKRMTAYHEGGHALAAAALNHTDPVTKVTILPRGRALGYTMVMPTEDKYSTSRNELLDQLVYALGGRVAEELVFHDPTTGASNDIQKATSIARKMVTEYGMSSRVGAVRLASEESDPMTRAAGGGGTEYSDRMAHVVDQEVRALIDDAHDECWKLMTENRHILDELAARLLEKETLLEKELAEIFEPVIKAPERKLWLSSDDRPSDNVPPIDHPVKSHSGDHAGEVRAGLPSAPETQGEPHGGGDTASGEPGVGAPEETEES</sequence>
<dbReference type="NCBIfam" id="TIGR01241">
    <property type="entry name" value="FtsH_fam"/>
    <property type="match status" value="1"/>
</dbReference>
<evidence type="ECO:0000256" key="13">
    <source>
        <dbReference type="ARBA" id="ARBA00023136"/>
    </source>
</evidence>
<keyword evidence="7 15" id="KW-0547">Nucleotide-binding</keyword>
<evidence type="ECO:0000256" key="3">
    <source>
        <dbReference type="ARBA" id="ARBA00022475"/>
    </source>
</evidence>
<comment type="similarity">
    <text evidence="16">Belongs to the AAA ATPase family.</text>
</comment>
<feature type="domain" description="AAA+ ATPase" evidence="18">
    <location>
        <begin position="285"/>
        <end position="424"/>
    </location>
</feature>
<feature type="transmembrane region" description="Helical" evidence="15">
    <location>
        <begin position="200"/>
        <end position="222"/>
    </location>
</feature>
<feature type="binding site" evidence="15">
    <location>
        <begin position="293"/>
        <end position="300"/>
    </location>
    <ligand>
        <name>ATP</name>
        <dbReference type="ChEBI" id="CHEBI:30616"/>
    </ligand>
</feature>
<dbReference type="Proteomes" id="UP000280344">
    <property type="component" value="Chromosome"/>
</dbReference>
<dbReference type="GO" id="GO:0005524">
    <property type="term" value="F:ATP binding"/>
    <property type="evidence" value="ECO:0007669"/>
    <property type="project" value="UniProtKB-UniRule"/>
</dbReference>
<keyword evidence="4 15" id="KW-0645">Protease</keyword>
<dbReference type="Pfam" id="PF17862">
    <property type="entry name" value="AAA_lid_3"/>
    <property type="match status" value="1"/>
</dbReference>
<dbReference type="Gene3D" id="3.40.50.300">
    <property type="entry name" value="P-loop containing nucleotide triphosphate hydrolases"/>
    <property type="match status" value="1"/>
</dbReference>
<comment type="subcellular location">
    <subcellularLocation>
        <location evidence="15">Cell membrane</location>
        <topology evidence="15">Multi-pass membrane protein</topology>
        <orientation evidence="15">Cytoplasmic side</orientation>
    </subcellularLocation>
    <subcellularLocation>
        <location evidence="1">Membrane</location>
    </subcellularLocation>
</comment>
<evidence type="ECO:0000256" key="10">
    <source>
        <dbReference type="ARBA" id="ARBA00022840"/>
    </source>
</evidence>
<dbReference type="InterPro" id="IPR011546">
    <property type="entry name" value="Pept_M41_FtsH_extracell"/>
</dbReference>
<dbReference type="Gene3D" id="1.10.8.60">
    <property type="match status" value="1"/>
</dbReference>
<dbReference type="GO" id="GO:0004222">
    <property type="term" value="F:metalloendopeptidase activity"/>
    <property type="evidence" value="ECO:0007669"/>
    <property type="project" value="InterPro"/>
</dbReference>
<evidence type="ECO:0000256" key="5">
    <source>
        <dbReference type="ARBA" id="ARBA00022692"/>
    </source>
</evidence>
<dbReference type="OrthoDB" id="9809379at2"/>
<evidence type="ECO:0000256" key="1">
    <source>
        <dbReference type="ARBA" id="ARBA00004370"/>
    </source>
</evidence>
<gene>
    <name evidence="15" type="primary">ftsH</name>
    <name evidence="19" type="ORF">EJ997_07665</name>
</gene>
<evidence type="ECO:0000256" key="7">
    <source>
        <dbReference type="ARBA" id="ARBA00022741"/>
    </source>
</evidence>
<evidence type="ECO:0000313" key="20">
    <source>
        <dbReference type="Proteomes" id="UP000280344"/>
    </source>
</evidence>
<dbReference type="Gene3D" id="1.20.58.760">
    <property type="entry name" value="Peptidase M41"/>
    <property type="match status" value="1"/>
</dbReference>
<dbReference type="GO" id="GO:0008270">
    <property type="term" value="F:zinc ion binding"/>
    <property type="evidence" value="ECO:0007669"/>
    <property type="project" value="UniProtKB-UniRule"/>
</dbReference>
<dbReference type="InterPro" id="IPR027417">
    <property type="entry name" value="P-loop_NTPase"/>
</dbReference>
<dbReference type="InterPro" id="IPR003593">
    <property type="entry name" value="AAA+_ATPase"/>
</dbReference>
<comment type="similarity">
    <text evidence="2 15">In the C-terminal section; belongs to the peptidase M41 family.</text>
</comment>
<keyword evidence="20" id="KW-1185">Reference proteome</keyword>
<keyword evidence="13 15" id="KW-0472">Membrane</keyword>
<name>A0A3S9Q0P6_9ACTO</name>
<dbReference type="HAMAP" id="MF_01458">
    <property type="entry name" value="FtsH"/>
    <property type="match status" value="1"/>
</dbReference>
<evidence type="ECO:0000256" key="16">
    <source>
        <dbReference type="RuleBase" id="RU003651"/>
    </source>
</evidence>
<feature type="binding site" evidence="15">
    <location>
        <position position="515"/>
    </location>
    <ligand>
        <name>Zn(2+)</name>
        <dbReference type="ChEBI" id="CHEBI:29105"/>
        <note>catalytic</note>
    </ligand>
</feature>
<evidence type="ECO:0000256" key="8">
    <source>
        <dbReference type="ARBA" id="ARBA00022801"/>
    </source>
</evidence>
<dbReference type="GO" id="GO:0004176">
    <property type="term" value="F:ATP-dependent peptidase activity"/>
    <property type="evidence" value="ECO:0007669"/>
    <property type="project" value="InterPro"/>
</dbReference>
<comment type="function">
    <text evidence="15">Acts as a processive, ATP-dependent zinc metallopeptidase for both cytoplasmic and membrane proteins. Plays a role in the quality control of integral membrane proteins.</text>
</comment>
<dbReference type="CDD" id="cd19501">
    <property type="entry name" value="RecA-like_FtsH"/>
    <property type="match status" value="1"/>
</dbReference>
<dbReference type="FunFam" id="3.40.50.300:FF:000001">
    <property type="entry name" value="ATP-dependent zinc metalloprotease FtsH"/>
    <property type="match status" value="1"/>
</dbReference>
<keyword evidence="10 15" id="KW-0067">ATP-binding</keyword>
<dbReference type="PANTHER" id="PTHR23076:SF97">
    <property type="entry name" value="ATP-DEPENDENT ZINC METALLOPROTEASE YME1L1"/>
    <property type="match status" value="1"/>
</dbReference>
<dbReference type="SUPFAM" id="SSF52540">
    <property type="entry name" value="P-loop containing nucleoside triphosphate hydrolases"/>
    <property type="match status" value="1"/>
</dbReference>
<evidence type="ECO:0000256" key="9">
    <source>
        <dbReference type="ARBA" id="ARBA00022833"/>
    </source>
</evidence>
<dbReference type="InterPro" id="IPR037219">
    <property type="entry name" value="Peptidase_M41-like"/>
</dbReference>
<dbReference type="InterPro" id="IPR000642">
    <property type="entry name" value="Peptidase_M41"/>
</dbReference>
<evidence type="ECO:0000256" key="6">
    <source>
        <dbReference type="ARBA" id="ARBA00022723"/>
    </source>
</evidence>
<keyword evidence="5 15" id="KW-0812">Transmembrane</keyword>
<dbReference type="InterPro" id="IPR041569">
    <property type="entry name" value="AAA_lid_3"/>
</dbReference>
<evidence type="ECO:0000256" key="17">
    <source>
        <dbReference type="SAM" id="MobiDB-lite"/>
    </source>
</evidence>
<evidence type="ECO:0000256" key="12">
    <source>
        <dbReference type="ARBA" id="ARBA00023049"/>
    </source>
</evidence>
<feature type="binding site" evidence="15">
    <location>
        <position position="519"/>
    </location>
    <ligand>
        <name>Zn(2+)</name>
        <dbReference type="ChEBI" id="CHEBI:29105"/>
        <note>catalytic</note>
    </ligand>
</feature>
<dbReference type="FunFam" id="1.20.58.760:FF:000001">
    <property type="entry name" value="ATP-dependent zinc metalloprotease FtsH"/>
    <property type="match status" value="1"/>
</dbReference>
<dbReference type="InterPro" id="IPR005936">
    <property type="entry name" value="FtsH"/>
</dbReference>
<dbReference type="EMBL" id="CP034593">
    <property type="protein sequence ID" value="AZQ78199.1"/>
    <property type="molecule type" value="Genomic_DNA"/>
</dbReference>
<feature type="region of interest" description="Disordered" evidence="17">
    <location>
        <begin position="1"/>
        <end position="84"/>
    </location>
</feature>
<feature type="binding site" evidence="15">
    <location>
        <position position="591"/>
    </location>
    <ligand>
        <name>Zn(2+)</name>
        <dbReference type="ChEBI" id="CHEBI:29105"/>
        <note>catalytic</note>
    </ligand>
</feature>
<dbReference type="SMART" id="SM00382">
    <property type="entry name" value="AAA"/>
    <property type="match status" value="1"/>
</dbReference>
<dbReference type="Pfam" id="PF01434">
    <property type="entry name" value="Peptidase_M41"/>
    <property type="match status" value="1"/>
</dbReference>
<protein>
    <recommendedName>
        <fullName evidence="15">ATP-dependent zinc metalloprotease FtsH</fullName>
        <ecNumber evidence="15">3.4.24.-</ecNumber>
    </recommendedName>
</protein>
<dbReference type="AlphaFoldDB" id="A0A3S9Q0P6"/>
<keyword evidence="12 15" id="KW-0482">Metalloprotease</keyword>
<keyword evidence="8 15" id="KW-0378">Hydrolase</keyword>
<dbReference type="Pfam" id="PF06480">
    <property type="entry name" value="FtsH_ext"/>
    <property type="match status" value="1"/>
</dbReference>
<evidence type="ECO:0000256" key="11">
    <source>
        <dbReference type="ARBA" id="ARBA00022989"/>
    </source>
</evidence>
<feature type="compositionally biased region" description="Basic residues" evidence="17">
    <location>
        <begin position="1"/>
        <end position="11"/>
    </location>
</feature>
<dbReference type="KEGG" id="flh:EJ997_07665"/>
<comment type="similarity">
    <text evidence="14 15">In the central section; belongs to the AAA ATPase family.</text>
</comment>
<evidence type="ECO:0000256" key="15">
    <source>
        <dbReference type="HAMAP-Rule" id="MF_01458"/>
    </source>
</evidence>
<feature type="active site" evidence="15">
    <location>
        <position position="516"/>
    </location>
</feature>
<dbReference type="PROSITE" id="PS00674">
    <property type="entry name" value="AAA"/>
    <property type="match status" value="1"/>
</dbReference>
<accession>A0A3S9Q0P6</accession>
<dbReference type="InterPro" id="IPR003960">
    <property type="entry name" value="ATPase_AAA_CS"/>
</dbReference>
<evidence type="ECO:0000256" key="4">
    <source>
        <dbReference type="ARBA" id="ARBA00022670"/>
    </source>
</evidence>
<comment type="subunit">
    <text evidence="15">Homohexamer.</text>
</comment>
<dbReference type="PANTHER" id="PTHR23076">
    <property type="entry name" value="METALLOPROTEASE M41 FTSH"/>
    <property type="match status" value="1"/>
</dbReference>
<evidence type="ECO:0000313" key="19">
    <source>
        <dbReference type="EMBL" id="AZQ78199.1"/>
    </source>
</evidence>
<dbReference type="GO" id="GO:0030163">
    <property type="term" value="P:protein catabolic process"/>
    <property type="evidence" value="ECO:0007669"/>
    <property type="project" value="UniProtKB-UniRule"/>
</dbReference>
<dbReference type="GO" id="GO:0006508">
    <property type="term" value="P:proteolysis"/>
    <property type="evidence" value="ECO:0007669"/>
    <property type="project" value="UniProtKB-KW"/>
</dbReference>
<keyword evidence="6 15" id="KW-0479">Metal-binding</keyword>